<evidence type="ECO:0000313" key="4">
    <source>
        <dbReference type="Proteomes" id="UP000645462"/>
    </source>
</evidence>
<name>A0ABQ1K957_9RHOB</name>
<proteinExistence type="predicted"/>
<dbReference type="Proteomes" id="UP000645462">
    <property type="component" value="Unassembled WGS sequence"/>
</dbReference>
<dbReference type="EMBL" id="BMFC01000001">
    <property type="protein sequence ID" value="GGB90634.1"/>
    <property type="molecule type" value="Genomic_DNA"/>
</dbReference>
<keyword evidence="4" id="KW-1185">Reference proteome</keyword>
<evidence type="ECO:0000256" key="1">
    <source>
        <dbReference type="SAM" id="MobiDB-lite"/>
    </source>
</evidence>
<comment type="caution">
    <text evidence="3">The sequence shown here is derived from an EMBL/GenBank/DDBJ whole genome shotgun (WGS) entry which is preliminary data.</text>
</comment>
<evidence type="ECO:0000313" key="3">
    <source>
        <dbReference type="EMBL" id="GGB90634.1"/>
    </source>
</evidence>
<organism evidence="3 4">
    <name type="scientific">Marivita lacus</name>
    <dbReference type="NCBI Taxonomy" id="1323742"/>
    <lineage>
        <taxon>Bacteria</taxon>
        <taxon>Pseudomonadati</taxon>
        <taxon>Pseudomonadota</taxon>
        <taxon>Alphaproteobacteria</taxon>
        <taxon>Rhodobacterales</taxon>
        <taxon>Roseobacteraceae</taxon>
        <taxon>Marivita</taxon>
    </lineage>
</organism>
<gene>
    <name evidence="3" type="ORF">GCM10011363_04060</name>
</gene>
<keyword evidence="2" id="KW-0472">Membrane</keyword>
<accession>A0ABQ1K957</accession>
<keyword evidence="2" id="KW-1133">Transmembrane helix</keyword>
<evidence type="ECO:0008006" key="5">
    <source>
        <dbReference type="Google" id="ProtNLM"/>
    </source>
</evidence>
<protein>
    <recommendedName>
        <fullName evidence="5">Aspartate carbamoyltransferase catalytic subunit</fullName>
    </recommendedName>
</protein>
<feature type="region of interest" description="Disordered" evidence="1">
    <location>
        <begin position="129"/>
        <end position="149"/>
    </location>
</feature>
<reference evidence="4" key="1">
    <citation type="journal article" date="2019" name="Int. J. Syst. Evol. Microbiol.">
        <title>The Global Catalogue of Microorganisms (GCM) 10K type strain sequencing project: providing services to taxonomists for standard genome sequencing and annotation.</title>
        <authorList>
            <consortium name="The Broad Institute Genomics Platform"/>
            <consortium name="The Broad Institute Genome Sequencing Center for Infectious Disease"/>
            <person name="Wu L."/>
            <person name="Ma J."/>
        </authorList>
    </citation>
    <scope>NUCLEOTIDE SEQUENCE [LARGE SCALE GENOMIC DNA]</scope>
    <source>
        <strain evidence="4">CGMCC 1.12478</strain>
    </source>
</reference>
<evidence type="ECO:0000256" key="2">
    <source>
        <dbReference type="SAM" id="Phobius"/>
    </source>
</evidence>
<feature type="transmembrane region" description="Helical" evidence="2">
    <location>
        <begin position="159"/>
        <end position="181"/>
    </location>
</feature>
<sequence length="182" mass="19616">MSTKMHIKSSERGVIRVFHIDLPREAVDRFTTQAGTGEWPVQYALGATSLRAAFVEVVDLRDLGEMSLSQYLVSAHDVSGADFDKMRPRLDQLTGFALVLPSQAFDQTEQDLTIAAPLRWVGTFNEPKPAPGGAPIRTTSAKGIVGTPKGGAPKTSNTAIWVVIGLFFLVPLAVVAARVLLN</sequence>
<keyword evidence="2" id="KW-0812">Transmembrane</keyword>